<proteinExistence type="predicted"/>
<accession>A0ABT1K9K4</accession>
<gene>
    <name evidence="2" type="ORF">HD595_006394</name>
</gene>
<name>A0ABT1K9K4_9ACTN</name>
<dbReference type="EMBL" id="JAMZEC010000001">
    <property type="protein sequence ID" value="MCP2350272.1"/>
    <property type="molecule type" value="Genomic_DNA"/>
</dbReference>
<comment type="caution">
    <text evidence="2">The sequence shown here is derived from an EMBL/GenBank/DDBJ whole genome shotgun (WGS) entry which is preliminary data.</text>
</comment>
<reference evidence="2 3" key="1">
    <citation type="submission" date="2022-06" db="EMBL/GenBank/DDBJ databases">
        <title>Sequencing the genomes of 1000 actinobacteria strains.</title>
        <authorList>
            <person name="Klenk H.-P."/>
        </authorList>
    </citation>
    <scope>NUCLEOTIDE SEQUENCE [LARGE SCALE GENOMIC DNA]</scope>
    <source>
        <strain evidence="2 3">DSM 44170</strain>
    </source>
</reference>
<protein>
    <submittedName>
        <fullName evidence="2">Uncharacterized protein</fullName>
    </submittedName>
</protein>
<organism evidence="2 3">
    <name type="scientific">Nonomuraea roseoviolacea subsp. carminata</name>
    <dbReference type="NCBI Taxonomy" id="160689"/>
    <lineage>
        <taxon>Bacteria</taxon>
        <taxon>Bacillati</taxon>
        <taxon>Actinomycetota</taxon>
        <taxon>Actinomycetes</taxon>
        <taxon>Streptosporangiales</taxon>
        <taxon>Streptosporangiaceae</taxon>
        <taxon>Nonomuraea</taxon>
    </lineage>
</organism>
<evidence type="ECO:0000256" key="1">
    <source>
        <dbReference type="SAM" id="SignalP"/>
    </source>
</evidence>
<sequence>MTRPTITSLIALLALVGAILLTPRPAAAATGPRVSGTRVVEANGNAFVMRFWNARTP</sequence>
<feature type="chain" id="PRO_5045997221" evidence="1">
    <location>
        <begin position="29"/>
        <end position="57"/>
    </location>
</feature>
<evidence type="ECO:0000313" key="3">
    <source>
        <dbReference type="Proteomes" id="UP001320766"/>
    </source>
</evidence>
<dbReference type="RefSeq" id="WP_253775500.1">
    <property type="nucleotide sequence ID" value="NZ_BAAAVE010000030.1"/>
</dbReference>
<keyword evidence="1" id="KW-0732">Signal</keyword>
<keyword evidence="3" id="KW-1185">Reference proteome</keyword>
<feature type="signal peptide" evidence="1">
    <location>
        <begin position="1"/>
        <end position="28"/>
    </location>
</feature>
<dbReference type="Proteomes" id="UP001320766">
    <property type="component" value="Unassembled WGS sequence"/>
</dbReference>
<evidence type="ECO:0000313" key="2">
    <source>
        <dbReference type="EMBL" id="MCP2350272.1"/>
    </source>
</evidence>